<dbReference type="EMBL" id="GEDC01004228">
    <property type="protein sequence ID" value="JAS33070.1"/>
    <property type="molecule type" value="Transcribed_RNA"/>
</dbReference>
<gene>
    <name evidence="2" type="ORF">g.15708</name>
</gene>
<name>A0A1B6E560_9HEMI</name>
<proteinExistence type="predicted"/>
<reference evidence="2" key="1">
    <citation type="submission" date="2015-12" db="EMBL/GenBank/DDBJ databases">
        <title>De novo transcriptome assembly of four potential Pierce s Disease insect vectors from Arizona vineyards.</title>
        <authorList>
            <person name="Tassone E.E."/>
        </authorList>
    </citation>
    <scope>NUCLEOTIDE SEQUENCE</scope>
</reference>
<feature type="region of interest" description="Disordered" evidence="1">
    <location>
        <begin position="34"/>
        <end position="100"/>
    </location>
</feature>
<protein>
    <submittedName>
        <fullName evidence="2">Uncharacterized protein</fullName>
    </submittedName>
</protein>
<dbReference type="AlphaFoldDB" id="A0A1B6E560"/>
<evidence type="ECO:0000256" key="1">
    <source>
        <dbReference type="SAM" id="MobiDB-lite"/>
    </source>
</evidence>
<accession>A0A1B6E560</accession>
<organism evidence="2">
    <name type="scientific">Clastoptera arizonana</name>
    <name type="common">Arizona spittle bug</name>
    <dbReference type="NCBI Taxonomy" id="38151"/>
    <lineage>
        <taxon>Eukaryota</taxon>
        <taxon>Metazoa</taxon>
        <taxon>Ecdysozoa</taxon>
        <taxon>Arthropoda</taxon>
        <taxon>Hexapoda</taxon>
        <taxon>Insecta</taxon>
        <taxon>Pterygota</taxon>
        <taxon>Neoptera</taxon>
        <taxon>Paraneoptera</taxon>
        <taxon>Hemiptera</taxon>
        <taxon>Auchenorrhyncha</taxon>
        <taxon>Cercopoidea</taxon>
        <taxon>Clastopteridae</taxon>
        <taxon>Clastoptera</taxon>
    </lineage>
</organism>
<sequence>LPAADSHHVTSPIHQHLRRLSLAGSARYISSRFQNRDGLRNSKRSTFSNSQNRRKFSVRPVEGPAKDKVETSNNTIVGSVPPTITIDPVPDEDQQRKMSTASLEDVVVVKL</sequence>
<evidence type="ECO:0000313" key="2">
    <source>
        <dbReference type="EMBL" id="JAS33070.1"/>
    </source>
</evidence>
<feature type="non-terminal residue" evidence="2">
    <location>
        <position position="1"/>
    </location>
</feature>